<name>A0AAD7EZ10_9AGAR</name>
<evidence type="ECO:0000313" key="1">
    <source>
        <dbReference type="EMBL" id="KAJ7356794.1"/>
    </source>
</evidence>
<dbReference type="Proteomes" id="UP001218218">
    <property type="component" value="Unassembled WGS sequence"/>
</dbReference>
<reference evidence="1" key="1">
    <citation type="submission" date="2023-03" db="EMBL/GenBank/DDBJ databases">
        <title>Massive genome expansion in bonnet fungi (Mycena s.s.) driven by repeated elements and novel gene families across ecological guilds.</title>
        <authorList>
            <consortium name="Lawrence Berkeley National Laboratory"/>
            <person name="Harder C.B."/>
            <person name="Miyauchi S."/>
            <person name="Viragh M."/>
            <person name="Kuo A."/>
            <person name="Thoen E."/>
            <person name="Andreopoulos B."/>
            <person name="Lu D."/>
            <person name="Skrede I."/>
            <person name="Drula E."/>
            <person name="Henrissat B."/>
            <person name="Morin E."/>
            <person name="Kohler A."/>
            <person name="Barry K."/>
            <person name="LaButti K."/>
            <person name="Morin E."/>
            <person name="Salamov A."/>
            <person name="Lipzen A."/>
            <person name="Mereny Z."/>
            <person name="Hegedus B."/>
            <person name="Baldrian P."/>
            <person name="Stursova M."/>
            <person name="Weitz H."/>
            <person name="Taylor A."/>
            <person name="Grigoriev I.V."/>
            <person name="Nagy L.G."/>
            <person name="Martin F."/>
            <person name="Kauserud H."/>
        </authorList>
    </citation>
    <scope>NUCLEOTIDE SEQUENCE</scope>
    <source>
        <strain evidence="1">CBHHK002</strain>
    </source>
</reference>
<evidence type="ECO:0000313" key="2">
    <source>
        <dbReference type="Proteomes" id="UP001218218"/>
    </source>
</evidence>
<dbReference type="EMBL" id="JARIHO010000008">
    <property type="protein sequence ID" value="KAJ7356794.1"/>
    <property type="molecule type" value="Genomic_DNA"/>
</dbReference>
<comment type="caution">
    <text evidence="1">The sequence shown here is derived from an EMBL/GenBank/DDBJ whole genome shotgun (WGS) entry which is preliminary data.</text>
</comment>
<keyword evidence="2" id="KW-1185">Reference proteome</keyword>
<sequence length="187" mass="20351">MGNHNLLGSQSPQSRRALCSVLTCHTVAASSSAGWGVGKPHNSLCNNFPVKSQEGEVVPQYIITDARDAATNSAQLRGIDLYASLAGEHKRAAVIARTSSFSLGSYALGRTKLNPGFNKFPRIACNNEGGWKLRTSSGTRRTENPRCPERYQWRHWAGRGRGLVGCDALFMPTKLLDASTAFIQDEE</sequence>
<dbReference type="AlphaFoldDB" id="A0AAD7EZ10"/>
<protein>
    <submittedName>
        <fullName evidence="1">Uncharacterized protein</fullName>
    </submittedName>
</protein>
<proteinExistence type="predicted"/>
<gene>
    <name evidence="1" type="ORF">DFH08DRAFT_802778</name>
</gene>
<accession>A0AAD7EZ10</accession>
<organism evidence="1 2">
    <name type="scientific">Mycena albidolilacea</name>
    <dbReference type="NCBI Taxonomy" id="1033008"/>
    <lineage>
        <taxon>Eukaryota</taxon>
        <taxon>Fungi</taxon>
        <taxon>Dikarya</taxon>
        <taxon>Basidiomycota</taxon>
        <taxon>Agaricomycotina</taxon>
        <taxon>Agaricomycetes</taxon>
        <taxon>Agaricomycetidae</taxon>
        <taxon>Agaricales</taxon>
        <taxon>Marasmiineae</taxon>
        <taxon>Mycenaceae</taxon>
        <taxon>Mycena</taxon>
    </lineage>
</organism>